<comment type="caution">
    <text evidence="2">The sequence shown here is derived from an EMBL/GenBank/DDBJ whole genome shotgun (WGS) entry which is preliminary data.</text>
</comment>
<dbReference type="EMBL" id="BMVN01000065">
    <property type="protein sequence ID" value="GHA68428.1"/>
    <property type="molecule type" value="Genomic_DNA"/>
</dbReference>
<evidence type="ECO:0008006" key="4">
    <source>
        <dbReference type="Google" id="ProtNLM"/>
    </source>
</evidence>
<evidence type="ECO:0000256" key="1">
    <source>
        <dbReference type="SAM" id="MobiDB-lite"/>
    </source>
</evidence>
<evidence type="ECO:0000313" key="2">
    <source>
        <dbReference type="EMBL" id="GHA68428.1"/>
    </source>
</evidence>
<dbReference type="Gene3D" id="1.20.1720.10">
    <property type="entry name" value="Multidrug resistance protein D"/>
    <property type="match status" value="1"/>
</dbReference>
<proteinExistence type="predicted"/>
<accession>A0ABQ3DEX2</accession>
<keyword evidence="3" id="KW-1185">Reference proteome</keyword>
<sequence>MVTASLPAMTASTPLWGELADRHSKKTLVQTALWIYIAGSVGAGLAPDAPSRERVRAACPPWPRSSWR</sequence>
<evidence type="ECO:0000313" key="3">
    <source>
        <dbReference type="Proteomes" id="UP000653644"/>
    </source>
</evidence>
<reference evidence="3" key="1">
    <citation type="journal article" date="2019" name="Int. J. Syst. Evol. Microbiol.">
        <title>The Global Catalogue of Microorganisms (GCM) 10K type strain sequencing project: providing services to taxonomists for standard genome sequencing and annotation.</title>
        <authorList>
            <consortium name="The Broad Institute Genomics Platform"/>
            <consortium name="The Broad Institute Genome Sequencing Center for Infectious Disease"/>
            <person name="Wu L."/>
            <person name="Ma J."/>
        </authorList>
    </citation>
    <scope>NUCLEOTIDE SEQUENCE [LARGE SCALE GENOMIC DNA]</scope>
    <source>
        <strain evidence="3">JCM 4733</strain>
    </source>
</reference>
<feature type="region of interest" description="Disordered" evidence="1">
    <location>
        <begin position="47"/>
        <end position="68"/>
    </location>
</feature>
<dbReference type="SUPFAM" id="SSF103473">
    <property type="entry name" value="MFS general substrate transporter"/>
    <property type="match status" value="1"/>
</dbReference>
<organism evidence="2 3">
    <name type="scientific">Streptomyces canarius</name>
    <dbReference type="NCBI Taxonomy" id="285453"/>
    <lineage>
        <taxon>Bacteria</taxon>
        <taxon>Bacillati</taxon>
        <taxon>Actinomycetota</taxon>
        <taxon>Actinomycetes</taxon>
        <taxon>Kitasatosporales</taxon>
        <taxon>Streptomycetaceae</taxon>
        <taxon>Streptomyces</taxon>
    </lineage>
</organism>
<dbReference type="InterPro" id="IPR036259">
    <property type="entry name" value="MFS_trans_sf"/>
</dbReference>
<protein>
    <recommendedName>
        <fullName evidence="4">Major facilitator superfamily (MFS) profile domain-containing protein</fullName>
    </recommendedName>
</protein>
<name>A0ABQ3DEX2_9ACTN</name>
<gene>
    <name evidence="2" type="ORF">GCM10010345_85130</name>
</gene>
<dbReference type="Proteomes" id="UP000653644">
    <property type="component" value="Unassembled WGS sequence"/>
</dbReference>